<organism evidence="1 2">
    <name type="scientific">Vairimorpha ceranae</name>
    <dbReference type="NCBI Taxonomy" id="40302"/>
    <lineage>
        <taxon>Eukaryota</taxon>
        <taxon>Fungi</taxon>
        <taxon>Fungi incertae sedis</taxon>
        <taxon>Microsporidia</taxon>
        <taxon>Nosematidae</taxon>
        <taxon>Vairimorpha</taxon>
    </lineage>
</organism>
<dbReference type="Proteomes" id="UP000034350">
    <property type="component" value="Unassembled WGS sequence"/>
</dbReference>
<gene>
    <name evidence="1" type="ORF">AAJ76_800041222</name>
</gene>
<proteinExistence type="predicted"/>
<evidence type="ECO:0000313" key="1">
    <source>
        <dbReference type="EMBL" id="KKO75995.1"/>
    </source>
</evidence>
<reference evidence="1 2" key="1">
    <citation type="journal article" date="2015" name="Environ. Microbiol.">
        <title>Genome analyses suggest the presence of polyploidy and recent human-driven expansions in eight global populations of the honeybee pathogen Nosema ceranae.</title>
        <authorList>
            <person name="Pelin A."/>
            <person name="Selman M."/>
            <person name="Aris-Brosou S."/>
            <person name="Farinelli L."/>
            <person name="Corradi N."/>
        </authorList>
    </citation>
    <scope>NUCLEOTIDE SEQUENCE [LARGE SCALE GENOMIC DNA]</scope>
    <source>
        <strain evidence="1 2">PA08 1199</strain>
    </source>
</reference>
<sequence length="89" mass="10851">MHKYEVVKKIHKKLDKILEDFIEILLIIKKTDNDMKGLFFAKRRVLNIIITVLEIYDHLLCLREIYKENEINNTPEEEKQLFIEFLNNF</sequence>
<comment type="caution">
    <text evidence="1">The sequence shown here is derived from an EMBL/GenBank/DDBJ whole genome shotgun (WGS) entry which is preliminary data.</text>
</comment>
<dbReference type="AlphaFoldDB" id="A0A0F9WH86"/>
<dbReference type="EMBL" id="JPQZ01000008">
    <property type="protein sequence ID" value="KKO75995.1"/>
    <property type="molecule type" value="Genomic_DNA"/>
</dbReference>
<name>A0A0F9WH86_9MICR</name>
<dbReference type="GeneID" id="36321416"/>
<dbReference type="RefSeq" id="XP_024331737.1">
    <property type="nucleotide sequence ID" value="XM_024476463.1"/>
</dbReference>
<keyword evidence="2" id="KW-1185">Reference proteome</keyword>
<dbReference type="VEuPathDB" id="MicrosporidiaDB:AAJ76_800041222"/>
<dbReference type="VEuPathDB" id="MicrosporidiaDB:G9O61_00g011980"/>
<protein>
    <submittedName>
        <fullName evidence="1">Uncharacterized protein</fullName>
    </submittedName>
</protein>
<accession>A0A0F9WH86</accession>
<evidence type="ECO:0000313" key="2">
    <source>
        <dbReference type="Proteomes" id="UP000034350"/>
    </source>
</evidence>